<dbReference type="PANTHER" id="PTHR43133:SF46">
    <property type="entry name" value="RNA POLYMERASE SIGMA-70 FACTOR ECF SUBFAMILY"/>
    <property type="match status" value="1"/>
</dbReference>
<dbReference type="InterPro" id="IPR013325">
    <property type="entry name" value="RNA_pol_sigma_r2"/>
</dbReference>
<dbReference type="Gene3D" id="1.10.1740.10">
    <property type="match status" value="1"/>
</dbReference>
<evidence type="ECO:0000256" key="4">
    <source>
        <dbReference type="ARBA" id="ARBA00023163"/>
    </source>
</evidence>
<accession>A0A521CVP9</accession>
<dbReference type="Gene3D" id="1.10.10.10">
    <property type="entry name" value="Winged helix-like DNA-binding domain superfamily/Winged helix DNA-binding domain"/>
    <property type="match status" value="1"/>
</dbReference>
<evidence type="ECO:0000313" key="7">
    <source>
        <dbReference type="EMBL" id="SMO62811.1"/>
    </source>
</evidence>
<dbReference type="Pfam" id="PF04542">
    <property type="entry name" value="Sigma70_r2"/>
    <property type="match status" value="1"/>
</dbReference>
<dbReference type="InterPro" id="IPR013324">
    <property type="entry name" value="RNA_pol_sigma_r3/r4-like"/>
</dbReference>
<dbReference type="GO" id="GO:0016987">
    <property type="term" value="F:sigma factor activity"/>
    <property type="evidence" value="ECO:0007669"/>
    <property type="project" value="UniProtKB-KW"/>
</dbReference>
<keyword evidence="3" id="KW-0731">Sigma factor</keyword>
<evidence type="ECO:0000256" key="1">
    <source>
        <dbReference type="ARBA" id="ARBA00010641"/>
    </source>
</evidence>
<organism evidence="7 8">
    <name type="scientific">Fodinibius sediminis</name>
    <dbReference type="NCBI Taxonomy" id="1214077"/>
    <lineage>
        <taxon>Bacteria</taxon>
        <taxon>Pseudomonadati</taxon>
        <taxon>Balneolota</taxon>
        <taxon>Balneolia</taxon>
        <taxon>Balneolales</taxon>
        <taxon>Balneolaceae</taxon>
        <taxon>Fodinibius</taxon>
    </lineage>
</organism>
<dbReference type="SUPFAM" id="SSF88946">
    <property type="entry name" value="Sigma2 domain of RNA polymerase sigma factors"/>
    <property type="match status" value="1"/>
</dbReference>
<dbReference type="Pfam" id="PF08281">
    <property type="entry name" value="Sigma70_r4_2"/>
    <property type="match status" value="1"/>
</dbReference>
<dbReference type="InterPro" id="IPR036388">
    <property type="entry name" value="WH-like_DNA-bd_sf"/>
</dbReference>
<proteinExistence type="inferred from homology"/>
<dbReference type="RefSeq" id="WP_142714358.1">
    <property type="nucleotide sequence ID" value="NZ_FXTH01000007.1"/>
</dbReference>
<dbReference type="InterPro" id="IPR007627">
    <property type="entry name" value="RNA_pol_sigma70_r2"/>
</dbReference>
<dbReference type="AlphaFoldDB" id="A0A521CVP9"/>
<evidence type="ECO:0000256" key="3">
    <source>
        <dbReference type="ARBA" id="ARBA00023082"/>
    </source>
</evidence>
<sequence>MKNGTMLWVKKIKKGDQKAFKKLFLRFYDPLCQFSWQYTHSRHISEELVQEVFLGLWQSRESLDPRKNIKSYLYKSVRNKALNHIKHKELAREYNRKIEWVKPSPVTQHHSERKEEPSEFVQAAQRAIENLPSRARQVYKLSRREGLTYREIASVLDISVKTVESQMSRALKTLRQSLAQYISG</sequence>
<dbReference type="NCBIfam" id="TIGR02937">
    <property type="entry name" value="sigma70-ECF"/>
    <property type="match status" value="1"/>
</dbReference>
<dbReference type="InterPro" id="IPR014327">
    <property type="entry name" value="RNA_pol_sigma70_bacteroid"/>
</dbReference>
<keyword evidence="2" id="KW-0805">Transcription regulation</keyword>
<gene>
    <name evidence="7" type="ORF">SAMN06265218_107109</name>
</gene>
<evidence type="ECO:0000313" key="8">
    <source>
        <dbReference type="Proteomes" id="UP000317593"/>
    </source>
</evidence>
<comment type="similarity">
    <text evidence="1">Belongs to the sigma-70 factor family. ECF subfamily.</text>
</comment>
<protein>
    <submittedName>
        <fullName evidence="7">RNA polymerase sigma-70 factor, ECF subfamily</fullName>
    </submittedName>
</protein>
<dbReference type="GO" id="GO:0006352">
    <property type="term" value="P:DNA-templated transcription initiation"/>
    <property type="evidence" value="ECO:0007669"/>
    <property type="project" value="InterPro"/>
</dbReference>
<dbReference type="InterPro" id="IPR013249">
    <property type="entry name" value="RNA_pol_sigma70_r4_t2"/>
</dbReference>
<dbReference type="NCBIfam" id="TIGR02985">
    <property type="entry name" value="Sig70_bacteroi1"/>
    <property type="match status" value="1"/>
</dbReference>
<dbReference type="InterPro" id="IPR014284">
    <property type="entry name" value="RNA_pol_sigma-70_dom"/>
</dbReference>
<evidence type="ECO:0000259" key="6">
    <source>
        <dbReference type="Pfam" id="PF08281"/>
    </source>
</evidence>
<dbReference type="PANTHER" id="PTHR43133">
    <property type="entry name" value="RNA POLYMERASE ECF-TYPE SIGMA FACTO"/>
    <property type="match status" value="1"/>
</dbReference>
<dbReference type="EMBL" id="FXTH01000007">
    <property type="protein sequence ID" value="SMO62811.1"/>
    <property type="molecule type" value="Genomic_DNA"/>
</dbReference>
<dbReference type="OrthoDB" id="659361at2"/>
<feature type="domain" description="RNA polymerase sigma-70 region 2" evidence="5">
    <location>
        <begin position="23"/>
        <end position="88"/>
    </location>
</feature>
<dbReference type="InterPro" id="IPR039425">
    <property type="entry name" value="RNA_pol_sigma-70-like"/>
</dbReference>
<keyword evidence="4" id="KW-0804">Transcription</keyword>
<feature type="domain" description="RNA polymerase sigma factor 70 region 4 type 2" evidence="6">
    <location>
        <begin position="123"/>
        <end position="174"/>
    </location>
</feature>
<dbReference type="SUPFAM" id="SSF88659">
    <property type="entry name" value="Sigma3 and sigma4 domains of RNA polymerase sigma factors"/>
    <property type="match status" value="1"/>
</dbReference>
<keyword evidence="8" id="KW-1185">Reference proteome</keyword>
<reference evidence="7 8" key="1">
    <citation type="submission" date="2017-05" db="EMBL/GenBank/DDBJ databases">
        <authorList>
            <person name="Varghese N."/>
            <person name="Submissions S."/>
        </authorList>
    </citation>
    <scope>NUCLEOTIDE SEQUENCE [LARGE SCALE GENOMIC DNA]</scope>
    <source>
        <strain evidence="7 8">DSM 21194</strain>
    </source>
</reference>
<name>A0A521CVP9_9BACT</name>
<dbReference type="CDD" id="cd06171">
    <property type="entry name" value="Sigma70_r4"/>
    <property type="match status" value="1"/>
</dbReference>
<dbReference type="Proteomes" id="UP000317593">
    <property type="component" value="Unassembled WGS sequence"/>
</dbReference>
<evidence type="ECO:0000259" key="5">
    <source>
        <dbReference type="Pfam" id="PF04542"/>
    </source>
</evidence>
<dbReference type="GO" id="GO:0003677">
    <property type="term" value="F:DNA binding"/>
    <property type="evidence" value="ECO:0007669"/>
    <property type="project" value="InterPro"/>
</dbReference>
<evidence type="ECO:0000256" key="2">
    <source>
        <dbReference type="ARBA" id="ARBA00023015"/>
    </source>
</evidence>